<feature type="region of interest" description="Disordered" evidence="1">
    <location>
        <begin position="126"/>
        <end position="148"/>
    </location>
</feature>
<reference evidence="2" key="1">
    <citation type="submission" date="2018-01" db="EMBL/GenBank/DDBJ databases">
        <title>An insight into the sialome of Amazonian anophelines.</title>
        <authorList>
            <person name="Ribeiro J.M."/>
            <person name="Scarpassa V."/>
            <person name="Calvo E."/>
        </authorList>
    </citation>
    <scope>NUCLEOTIDE SEQUENCE</scope>
    <source>
        <tissue evidence="2">Salivary glands</tissue>
    </source>
</reference>
<protein>
    <submittedName>
        <fullName evidence="2">Putative secreted protein</fullName>
    </submittedName>
</protein>
<organism evidence="2">
    <name type="scientific">Anopheles marajoara</name>
    <dbReference type="NCBI Taxonomy" id="58244"/>
    <lineage>
        <taxon>Eukaryota</taxon>
        <taxon>Metazoa</taxon>
        <taxon>Ecdysozoa</taxon>
        <taxon>Arthropoda</taxon>
        <taxon>Hexapoda</taxon>
        <taxon>Insecta</taxon>
        <taxon>Pterygota</taxon>
        <taxon>Neoptera</taxon>
        <taxon>Endopterygota</taxon>
        <taxon>Diptera</taxon>
        <taxon>Nematocera</taxon>
        <taxon>Culicoidea</taxon>
        <taxon>Culicidae</taxon>
        <taxon>Anophelinae</taxon>
        <taxon>Anopheles</taxon>
    </lineage>
</organism>
<proteinExistence type="predicted"/>
<evidence type="ECO:0000256" key="1">
    <source>
        <dbReference type="SAM" id="MobiDB-lite"/>
    </source>
</evidence>
<feature type="compositionally biased region" description="Low complexity" evidence="1">
    <location>
        <begin position="128"/>
        <end position="148"/>
    </location>
</feature>
<evidence type="ECO:0000313" key="2">
    <source>
        <dbReference type="EMBL" id="MBW60881.1"/>
    </source>
</evidence>
<sequence length="148" mass="15632">MVRYHYPVASVLQLAAVAAQPTEPEALPPGGFVRPAQGVDRFGAGRLPRVSFGGGRGGRVRYPEMMVSGGVPVPAFRRFLVARWKDKVGLGTDPAVSSGSVRRCVHDLTLRQCPLVATLDGRFQGGRTASVSTDTTTTKTTAAHGATK</sequence>
<dbReference type="AlphaFoldDB" id="A0A2M4C6X4"/>
<accession>A0A2M4C6X4</accession>
<name>A0A2M4C6X4_9DIPT</name>
<dbReference type="EMBL" id="GGFJ01011740">
    <property type="protein sequence ID" value="MBW60881.1"/>
    <property type="molecule type" value="Transcribed_RNA"/>
</dbReference>